<dbReference type="AlphaFoldDB" id="A0A835CRL7"/>
<dbReference type="Proteomes" id="UP000639338">
    <property type="component" value="Unassembled WGS sequence"/>
</dbReference>
<comment type="caution">
    <text evidence="1">The sequence shown here is derived from an EMBL/GenBank/DDBJ whole genome shotgun (WGS) entry which is preliminary data.</text>
</comment>
<dbReference type="OrthoDB" id="6493910at2759"/>
<dbReference type="Pfam" id="PF15684">
    <property type="entry name" value="AROS"/>
    <property type="match status" value="1"/>
</dbReference>
<organism evidence="1 2">
    <name type="scientific">Aphidius gifuensis</name>
    <name type="common">Parasitoid wasp</name>
    <dbReference type="NCBI Taxonomy" id="684658"/>
    <lineage>
        <taxon>Eukaryota</taxon>
        <taxon>Metazoa</taxon>
        <taxon>Ecdysozoa</taxon>
        <taxon>Arthropoda</taxon>
        <taxon>Hexapoda</taxon>
        <taxon>Insecta</taxon>
        <taxon>Pterygota</taxon>
        <taxon>Neoptera</taxon>
        <taxon>Endopterygota</taxon>
        <taxon>Hymenoptera</taxon>
        <taxon>Apocrita</taxon>
        <taxon>Ichneumonoidea</taxon>
        <taxon>Braconidae</taxon>
        <taxon>Aphidiinae</taxon>
        <taxon>Aphidius</taxon>
    </lineage>
</organism>
<dbReference type="PRINTS" id="PR02029">
    <property type="entry name" value="ACTREGSIRT1"/>
</dbReference>
<evidence type="ECO:0000313" key="1">
    <source>
        <dbReference type="EMBL" id="KAF7991338.1"/>
    </source>
</evidence>
<dbReference type="EMBL" id="JACMRX010000004">
    <property type="protein sequence ID" value="KAF7991338.1"/>
    <property type="molecule type" value="Genomic_DNA"/>
</dbReference>
<accession>A0A835CRL7</accession>
<sequence length="138" mass="15930">MSASLVYASLDLVDADNNLNKDKKKKSCKSRGALDLIPLNHRLTNNKKGKKSIIQRSSKINVHEAKKQIQQYKDPTNDNVQRLLLLSSSKINPDVSDKIIERALKRRIIKKEVKKVEEEVKTVFTEEDFQNFEAEYVF</sequence>
<evidence type="ECO:0000313" key="2">
    <source>
        <dbReference type="Proteomes" id="UP000639338"/>
    </source>
</evidence>
<gene>
    <name evidence="1" type="ORF">HCN44_002900</name>
</gene>
<reference evidence="1 2" key="1">
    <citation type="submission" date="2020-08" db="EMBL/GenBank/DDBJ databases">
        <title>Aphidius gifuensis genome sequencing and assembly.</title>
        <authorList>
            <person name="Du Z."/>
        </authorList>
    </citation>
    <scope>NUCLEOTIDE SEQUENCE [LARGE SCALE GENOMIC DNA]</scope>
    <source>
        <strain evidence="1">YNYX2018</strain>
        <tissue evidence="1">Adults</tissue>
    </source>
</reference>
<name>A0A835CRL7_APHGI</name>
<proteinExistence type="predicted"/>
<protein>
    <recommendedName>
        <fullName evidence="3">40S ribosomal protein S19-binding protein 1</fullName>
    </recommendedName>
</protein>
<keyword evidence="2" id="KW-1185">Reference proteome</keyword>
<evidence type="ECO:0008006" key="3">
    <source>
        <dbReference type="Google" id="ProtNLM"/>
    </source>
</evidence>
<dbReference type="InterPro" id="IPR023262">
    <property type="entry name" value="AROS"/>
</dbReference>